<dbReference type="Proteomes" id="UP000190166">
    <property type="component" value="Unassembled WGS sequence"/>
</dbReference>
<dbReference type="SUPFAM" id="SSF101898">
    <property type="entry name" value="NHL repeat"/>
    <property type="match status" value="1"/>
</dbReference>
<dbReference type="RefSeq" id="WP_079472659.1">
    <property type="nucleotide sequence ID" value="NZ_FUZZ01000005.1"/>
</dbReference>
<evidence type="ECO:0000313" key="2">
    <source>
        <dbReference type="Proteomes" id="UP000190166"/>
    </source>
</evidence>
<reference evidence="1 2" key="1">
    <citation type="submission" date="2017-02" db="EMBL/GenBank/DDBJ databases">
        <authorList>
            <person name="Peterson S.W."/>
        </authorList>
    </citation>
    <scope>NUCLEOTIDE SEQUENCE [LARGE SCALE GENOMIC DNA]</scope>
    <source>
        <strain evidence="1 2">DSM 18108</strain>
    </source>
</reference>
<organism evidence="1 2">
    <name type="scientific">Chitinophaga ginsengisegetis</name>
    <dbReference type="NCBI Taxonomy" id="393003"/>
    <lineage>
        <taxon>Bacteria</taxon>
        <taxon>Pseudomonadati</taxon>
        <taxon>Bacteroidota</taxon>
        <taxon>Chitinophagia</taxon>
        <taxon>Chitinophagales</taxon>
        <taxon>Chitinophagaceae</taxon>
        <taxon>Chitinophaga</taxon>
    </lineage>
</organism>
<evidence type="ECO:0000313" key="1">
    <source>
        <dbReference type="EMBL" id="SKD09497.1"/>
    </source>
</evidence>
<name>A0A1T5PA42_9BACT</name>
<accession>A0A1T5PA42</accession>
<protein>
    <submittedName>
        <fullName evidence="1">Uncharacterized conserved protein</fullName>
    </submittedName>
</protein>
<keyword evidence="2" id="KW-1185">Reference proteome</keyword>
<dbReference type="InterPro" id="IPR013211">
    <property type="entry name" value="LVIVD"/>
</dbReference>
<dbReference type="AlphaFoldDB" id="A0A1T5PA42"/>
<gene>
    <name evidence="1" type="ORF">SAMN05660461_5386</name>
</gene>
<sequence length="421" mass="46570">MHISTYIKFPVLIAAILVLGGCTKEKCTKTITTKIHTPILMALSDYQASIKSEAPKEISHTGKIYVKDQYIFVNEPYAGIHVIDNSNPSSPQKVSFLNVMGNADIAIKGDFLYADSYTDLIVFNISDPRNIAFVKRIPEATSYPTDANGMIVGWRLKQDSMVIGYTVKDTTYCDCSSDRDMIYFASAEVAASYKNQAGTGKGGSMARFTIAKNYLYTVNSWQLKAFDLTDAANPAFKSLQTFNTFIETIFPYGEYLFIGSQSAMFIYDITNPAAPAKRSMVTHFRACDPVVVEGNRAYVTIRSGAICAGNINQLQIFDISNVDSPVKLSTTEMQNPHGLGIDNGKLFVCEGQFGLRFMDATSISNITTTKLLTGPDTYDVIPFENQHRLLVSARDGIYQYDYSSMINPQLLSKINVVGNPY</sequence>
<proteinExistence type="predicted"/>
<dbReference type="Pfam" id="PF08309">
    <property type="entry name" value="LVIVD"/>
    <property type="match status" value="3"/>
</dbReference>
<dbReference type="STRING" id="393003.SAMN05660461_5386"/>
<dbReference type="EMBL" id="FUZZ01000005">
    <property type="protein sequence ID" value="SKD09497.1"/>
    <property type="molecule type" value="Genomic_DNA"/>
</dbReference>